<proteinExistence type="predicted"/>
<dbReference type="PANTHER" id="PTHR11005">
    <property type="entry name" value="LYSOSOMAL ACID LIPASE-RELATED"/>
    <property type="match status" value="1"/>
</dbReference>
<dbReference type="Gene3D" id="3.40.50.1820">
    <property type="entry name" value="alpha/beta hydrolase"/>
    <property type="match status" value="2"/>
</dbReference>
<evidence type="ECO:0000313" key="2">
    <source>
        <dbReference type="EMBL" id="KOX69087.1"/>
    </source>
</evidence>
<dbReference type="Proteomes" id="UP000053105">
    <property type="component" value="Unassembled WGS sequence"/>
</dbReference>
<dbReference type="InterPro" id="IPR029058">
    <property type="entry name" value="AB_hydrolase_fold"/>
</dbReference>
<sequence length="140" mass="16455">MNESIFWTKLAQKVGYITETYKVVTQDGYILQLNKIAGSKKSPDVWVDNVRGTRYSRKHLYPSHSDFWIWHEIGIYNVPVIIDYIIEQTKQKKIFVITHSQDSTVYFVMASERPEYQKKILAPIVFISRTKVPLFRVLAL</sequence>
<name>A0A0M8ZQV2_9HYME</name>
<dbReference type="Pfam" id="PF04083">
    <property type="entry name" value="Abhydro_lipase"/>
    <property type="match status" value="1"/>
</dbReference>
<protein>
    <submittedName>
        <fullName evidence="2">Lipase 1</fullName>
    </submittedName>
</protein>
<dbReference type="EMBL" id="KQ435903">
    <property type="protein sequence ID" value="KOX69087.1"/>
    <property type="molecule type" value="Genomic_DNA"/>
</dbReference>
<reference evidence="2 3" key="1">
    <citation type="submission" date="2015-07" db="EMBL/GenBank/DDBJ databases">
        <title>The genome of Melipona quadrifasciata.</title>
        <authorList>
            <person name="Pan H."/>
            <person name="Kapheim K."/>
        </authorList>
    </citation>
    <scope>NUCLEOTIDE SEQUENCE [LARGE SCALE GENOMIC DNA]</scope>
    <source>
        <strain evidence="2">0111107301</strain>
        <tissue evidence="2">Whole body</tissue>
    </source>
</reference>
<evidence type="ECO:0000259" key="1">
    <source>
        <dbReference type="Pfam" id="PF04083"/>
    </source>
</evidence>
<dbReference type="STRING" id="166423.A0A0M8ZQV2"/>
<dbReference type="InterPro" id="IPR006693">
    <property type="entry name" value="AB_hydrolase_lipase"/>
</dbReference>
<gene>
    <name evidence="2" type="ORF">WN51_06817</name>
</gene>
<accession>A0A0M8ZQV2</accession>
<evidence type="ECO:0000313" key="3">
    <source>
        <dbReference type="Proteomes" id="UP000053105"/>
    </source>
</evidence>
<organism evidence="2 3">
    <name type="scientific">Melipona quadrifasciata</name>
    <dbReference type="NCBI Taxonomy" id="166423"/>
    <lineage>
        <taxon>Eukaryota</taxon>
        <taxon>Metazoa</taxon>
        <taxon>Ecdysozoa</taxon>
        <taxon>Arthropoda</taxon>
        <taxon>Hexapoda</taxon>
        <taxon>Insecta</taxon>
        <taxon>Pterygota</taxon>
        <taxon>Neoptera</taxon>
        <taxon>Endopterygota</taxon>
        <taxon>Hymenoptera</taxon>
        <taxon>Apocrita</taxon>
        <taxon>Aculeata</taxon>
        <taxon>Apoidea</taxon>
        <taxon>Anthophila</taxon>
        <taxon>Apidae</taxon>
        <taxon>Melipona</taxon>
    </lineage>
</organism>
<dbReference type="GO" id="GO:0006629">
    <property type="term" value="P:lipid metabolic process"/>
    <property type="evidence" value="ECO:0007669"/>
    <property type="project" value="InterPro"/>
</dbReference>
<feature type="domain" description="Partial AB-hydrolase lipase" evidence="1">
    <location>
        <begin position="9"/>
        <end position="47"/>
    </location>
</feature>
<dbReference type="OrthoDB" id="7613765at2759"/>
<dbReference type="SUPFAM" id="SSF53474">
    <property type="entry name" value="alpha/beta-Hydrolases"/>
    <property type="match status" value="1"/>
</dbReference>
<keyword evidence="3" id="KW-1185">Reference proteome</keyword>
<dbReference type="AlphaFoldDB" id="A0A0M8ZQV2"/>